<sequence>MAAPKLALVGAGSMGQNHARVIAASPRAELALVVDPHEQTGRAVAERFGARWAPDTDGLAGVDAVVVAASTEYHYDIAKNVIEAGRPLLVEKPVCPSLEQTEEILAASLAADVPLMCGLLERYNAAVMVALSMVEQPHLIRAERHSPYAPRIKTGVAWDLLVHDVDLVSRFFGNADPRSLSVEVGHFSPQSAPGAEDVIETSMRFDGGGIATVSASRIGQRKVRTLVIQELDRMIEVDLLRRGVTAYRHTTIEEARDGGPGFRQATEMEVPEIVGAEPLVTQLNRFLDLVEGTADAEEERRSILPSHRIVSRALQAKADAATEAALQA</sequence>
<dbReference type="SUPFAM" id="SSF51735">
    <property type="entry name" value="NAD(P)-binding Rossmann-fold domains"/>
    <property type="match status" value="1"/>
</dbReference>
<dbReference type="Pfam" id="PF01408">
    <property type="entry name" value="GFO_IDH_MocA"/>
    <property type="match status" value="1"/>
</dbReference>
<evidence type="ECO:0000256" key="1">
    <source>
        <dbReference type="ARBA" id="ARBA00023027"/>
    </source>
</evidence>
<dbReference type="Proteomes" id="UP000186235">
    <property type="component" value="Unassembled WGS sequence"/>
</dbReference>
<dbReference type="PANTHER" id="PTHR43377:SF1">
    <property type="entry name" value="BILIVERDIN REDUCTASE A"/>
    <property type="match status" value="1"/>
</dbReference>
<dbReference type="Gene3D" id="3.30.360.10">
    <property type="entry name" value="Dihydrodipicolinate Reductase, domain 2"/>
    <property type="match status" value="1"/>
</dbReference>
<evidence type="ECO:0000259" key="2">
    <source>
        <dbReference type="Pfam" id="PF01408"/>
    </source>
</evidence>
<proteinExistence type="predicted"/>
<accession>A0A1N6UH18</accession>
<keyword evidence="1" id="KW-0520">NAD</keyword>
<reference evidence="5" key="1">
    <citation type="submission" date="2017-01" db="EMBL/GenBank/DDBJ databases">
        <authorList>
            <person name="Varghese N."/>
            <person name="Submissions S."/>
        </authorList>
    </citation>
    <scope>NUCLEOTIDE SEQUENCE [LARGE SCALE GENOMIC DNA]</scope>
    <source>
        <strain evidence="5">3bp</strain>
    </source>
</reference>
<dbReference type="AlphaFoldDB" id="A0A1N6UH18"/>
<dbReference type="GeneID" id="95685438"/>
<dbReference type="Gene3D" id="3.40.50.720">
    <property type="entry name" value="NAD(P)-binding Rossmann-like Domain"/>
    <property type="match status" value="1"/>
</dbReference>
<evidence type="ECO:0000259" key="3">
    <source>
        <dbReference type="Pfam" id="PF22725"/>
    </source>
</evidence>
<dbReference type="PANTHER" id="PTHR43377">
    <property type="entry name" value="BILIVERDIN REDUCTASE A"/>
    <property type="match status" value="1"/>
</dbReference>
<name>A0A1N6UH18_9MICO</name>
<dbReference type="Pfam" id="PF22725">
    <property type="entry name" value="GFO_IDH_MocA_C3"/>
    <property type="match status" value="1"/>
</dbReference>
<dbReference type="RefSeq" id="WP_061267495.1">
    <property type="nucleotide sequence ID" value="NZ_FTMI01000006.1"/>
</dbReference>
<dbReference type="InterPro" id="IPR000683">
    <property type="entry name" value="Gfo/Idh/MocA-like_OxRdtase_N"/>
</dbReference>
<feature type="domain" description="GFO/IDH/MocA-like oxidoreductase" evidence="3">
    <location>
        <begin position="150"/>
        <end position="221"/>
    </location>
</feature>
<organism evidence="4 5">
    <name type="scientific">Cellulosimicrobium aquatile</name>
    <dbReference type="NCBI Taxonomy" id="1612203"/>
    <lineage>
        <taxon>Bacteria</taxon>
        <taxon>Bacillati</taxon>
        <taxon>Actinomycetota</taxon>
        <taxon>Actinomycetes</taxon>
        <taxon>Micrococcales</taxon>
        <taxon>Promicromonosporaceae</taxon>
        <taxon>Cellulosimicrobium</taxon>
    </lineage>
</organism>
<keyword evidence="5" id="KW-1185">Reference proteome</keyword>
<gene>
    <name evidence="4" type="ORF">SAMN05518682_3168</name>
</gene>
<feature type="domain" description="Gfo/Idh/MocA-like oxidoreductase N-terminal" evidence="2">
    <location>
        <begin position="6"/>
        <end position="116"/>
    </location>
</feature>
<protein>
    <submittedName>
        <fullName evidence="4">Predicted dehydrogenase</fullName>
    </submittedName>
</protein>
<dbReference type="SUPFAM" id="SSF55347">
    <property type="entry name" value="Glyceraldehyde-3-phosphate dehydrogenase-like, C-terminal domain"/>
    <property type="match status" value="1"/>
</dbReference>
<dbReference type="InterPro" id="IPR036291">
    <property type="entry name" value="NAD(P)-bd_dom_sf"/>
</dbReference>
<dbReference type="EMBL" id="FTMI01000006">
    <property type="protein sequence ID" value="SIQ64935.1"/>
    <property type="molecule type" value="Genomic_DNA"/>
</dbReference>
<dbReference type="InterPro" id="IPR051450">
    <property type="entry name" value="Gfo/Idh/MocA_Oxidoreductases"/>
</dbReference>
<dbReference type="InterPro" id="IPR055170">
    <property type="entry name" value="GFO_IDH_MocA-like_dom"/>
</dbReference>
<evidence type="ECO:0000313" key="5">
    <source>
        <dbReference type="Proteomes" id="UP000186235"/>
    </source>
</evidence>
<dbReference type="GO" id="GO:0000166">
    <property type="term" value="F:nucleotide binding"/>
    <property type="evidence" value="ECO:0007669"/>
    <property type="project" value="InterPro"/>
</dbReference>
<evidence type="ECO:0000313" key="4">
    <source>
        <dbReference type="EMBL" id="SIQ64935.1"/>
    </source>
</evidence>